<feature type="compositionally biased region" description="Acidic residues" evidence="2">
    <location>
        <begin position="98"/>
        <end position="110"/>
    </location>
</feature>
<accession>A0A388LHQ2</accession>
<keyword evidence="1" id="KW-0378">Hydrolase</keyword>
<dbReference type="Gene3D" id="2.40.70.10">
    <property type="entry name" value="Acid Proteases"/>
    <property type="match status" value="1"/>
</dbReference>
<name>A0A388LHQ2_CHABU</name>
<dbReference type="GO" id="GO:0004190">
    <property type="term" value="F:aspartic-type endopeptidase activity"/>
    <property type="evidence" value="ECO:0007669"/>
    <property type="project" value="InterPro"/>
</dbReference>
<dbReference type="Proteomes" id="UP000265515">
    <property type="component" value="Unassembled WGS sequence"/>
</dbReference>
<keyword evidence="5" id="KW-1185">Reference proteome</keyword>
<sequence length="459" mass="50733">MEELAGTSTGQQETEAEEQEKVYRKPREDKPVDKATAAKKKFRCQIPILTSPEIDGTLSKLLGTMVSVSFQTMLQASPRLLKGLRQLLTRKRVEVEEAPELQEQDTEEVEAPQGVSNLQSIPRGLGDLEKVFADIRLSLPDREGGEVMRARPETKLSFHALPVGKLKVQIGTHHTDALVDGGAEITLIRQDFATVTGWTVNKEVAGSIRGAGGEIPFTGADGLSRVCITPEGVEDAEPIDAFLEYEGGTLVVDNEMADPAITMGQLLIQTLEKSAPPIVTKLREGPATMVRRKEEKDSWGAEVGAKEELMAMTVEGGRDDVMTLAETWAQECQYLVNLTWEERGTDQNEQEFFLIQMYEGVFKEIGLLLVGNKQPTEVSPKAREEVEKYVLRNGHLFKREEGMMPRRVVCGRSRQLDVIQAMHDGLAGGHRSSKGTLAKIVPLYFWPGMAGMVATYCHV</sequence>
<evidence type="ECO:0000256" key="2">
    <source>
        <dbReference type="SAM" id="MobiDB-lite"/>
    </source>
</evidence>
<feature type="region of interest" description="Disordered" evidence="2">
    <location>
        <begin position="1"/>
        <end position="36"/>
    </location>
</feature>
<dbReference type="InterPro" id="IPR001995">
    <property type="entry name" value="Peptidase_A2_cat"/>
</dbReference>
<feature type="domain" description="Peptidase A2" evidence="3">
    <location>
        <begin position="175"/>
        <end position="213"/>
    </location>
</feature>
<dbReference type="SUPFAM" id="SSF50630">
    <property type="entry name" value="Acid proteases"/>
    <property type="match status" value="1"/>
</dbReference>
<organism evidence="4 5">
    <name type="scientific">Chara braunii</name>
    <name type="common">Braun's stonewort</name>
    <dbReference type="NCBI Taxonomy" id="69332"/>
    <lineage>
        <taxon>Eukaryota</taxon>
        <taxon>Viridiplantae</taxon>
        <taxon>Streptophyta</taxon>
        <taxon>Charophyceae</taxon>
        <taxon>Charales</taxon>
        <taxon>Characeae</taxon>
        <taxon>Chara</taxon>
    </lineage>
</organism>
<comment type="caution">
    <text evidence="4">The sequence shown here is derived from an EMBL/GenBank/DDBJ whole genome shotgun (WGS) entry which is preliminary data.</text>
</comment>
<dbReference type="Pfam" id="PF17921">
    <property type="entry name" value="Integrase_H2C2"/>
    <property type="match status" value="1"/>
</dbReference>
<reference evidence="4 5" key="1">
    <citation type="journal article" date="2018" name="Cell">
        <title>The Chara Genome: Secondary Complexity and Implications for Plant Terrestrialization.</title>
        <authorList>
            <person name="Nishiyama T."/>
            <person name="Sakayama H."/>
            <person name="Vries J.D."/>
            <person name="Buschmann H."/>
            <person name="Saint-Marcoux D."/>
            <person name="Ullrich K.K."/>
            <person name="Haas F.B."/>
            <person name="Vanderstraeten L."/>
            <person name="Becker D."/>
            <person name="Lang D."/>
            <person name="Vosolsobe S."/>
            <person name="Rombauts S."/>
            <person name="Wilhelmsson P.K.I."/>
            <person name="Janitza P."/>
            <person name="Kern R."/>
            <person name="Heyl A."/>
            <person name="Rumpler F."/>
            <person name="Villalobos L.I.A.C."/>
            <person name="Clay J.M."/>
            <person name="Skokan R."/>
            <person name="Toyoda A."/>
            <person name="Suzuki Y."/>
            <person name="Kagoshima H."/>
            <person name="Schijlen E."/>
            <person name="Tajeshwar N."/>
            <person name="Catarino B."/>
            <person name="Hetherington A.J."/>
            <person name="Saltykova A."/>
            <person name="Bonnot C."/>
            <person name="Breuninger H."/>
            <person name="Symeonidi A."/>
            <person name="Radhakrishnan G.V."/>
            <person name="Van Nieuwerburgh F."/>
            <person name="Deforce D."/>
            <person name="Chang C."/>
            <person name="Karol K.G."/>
            <person name="Hedrich R."/>
            <person name="Ulvskov P."/>
            <person name="Glockner G."/>
            <person name="Delwiche C.F."/>
            <person name="Petrasek J."/>
            <person name="Van de Peer Y."/>
            <person name="Friml J."/>
            <person name="Beilby M."/>
            <person name="Dolan L."/>
            <person name="Kohara Y."/>
            <person name="Sugano S."/>
            <person name="Fujiyama A."/>
            <person name="Delaux P.-M."/>
            <person name="Quint M."/>
            <person name="TheiBen G."/>
            <person name="Hagemann M."/>
            <person name="Harholt J."/>
            <person name="Dunand C."/>
            <person name="Zachgo S."/>
            <person name="Langdale J."/>
            <person name="Maumus F."/>
            <person name="Straeten D.V.D."/>
            <person name="Gould S.B."/>
            <person name="Rensing S.A."/>
        </authorList>
    </citation>
    <scope>NUCLEOTIDE SEQUENCE [LARGE SCALE GENOMIC DNA]</scope>
    <source>
        <strain evidence="4 5">S276</strain>
    </source>
</reference>
<feature type="region of interest" description="Disordered" evidence="2">
    <location>
        <begin position="98"/>
        <end position="120"/>
    </location>
</feature>
<evidence type="ECO:0000313" key="5">
    <source>
        <dbReference type="Proteomes" id="UP000265515"/>
    </source>
</evidence>
<feature type="compositionally biased region" description="Polar residues" evidence="2">
    <location>
        <begin position="1"/>
        <end position="10"/>
    </location>
</feature>
<dbReference type="InterPro" id="IPR021109">
    <property type="entry name" value="Peptidase_aspartic_dom_sf"/>
</dbReference>
<dbReference type="AlphaFoldDB" id="A0A388LHQ2"/>
<evidence type="ECO:0000256" key="1">
    <source>
        <dbReference type="ARBA" id="ARBA00022801"/>
    </source>
</evidence>
<dbReference type="OrthoDB" id="5599163at2759"/>
<evidence type="ECO:0000313" key="4">
    <source>
        <dbReference type="EMBL" id="GBG81791.1"/>
    </source>
</evidence>
<dbReference type="InterPro" id="IPR041588">
    <property type="entry name" value="Integrase_H2C2"/>
</dbReference>
<dbReference type="Gramene" id="GBG81791">
    <property type="protein sequence ID" value="GBG81791"/>
    <property type="gene ID" value="CBR_g33971"/>
</dbReference>
<dbReference type="EMBL" id="BFEA01000387">
    <property type="protein sequence ID" value="GBG81791.1"/>
    <property type="molecule type" value="Genomic_DNA"/>
</dbReference>
<protein>
    <recommendedName>
        <fullName evidence="3">Peptidase A2 domain-containing protein</fullName>
    </recommendedName>
</protein>
<dbReference type="PROSITE" id="PS50175">
    <property type="entry name" value="ASP_PROT_RETROV"/>
    <property type="match status" value="1"/>
</dbReference>
<proteinExistence type="predicted"/>
<dbReference type="Gene3D" id="1.10.340.70">
    <property type="match status" value="1"/>
</dbReference>
<dbReference type="GO" id="GO:0006508">
    <property type="term" value="P:proteolysis"/>
    <property type="evidence" value="ECO:0007669"/>
    <property type="project" value="InterPro"/>
</dbReference>
<evidence type="ECO:0000259" key="3">
    <source>
        <dbReference type="PROSITE" id="PS50175"/>
    </source>
</evidence>
<feature type="compositionally biased region" description="Basic and acidic residues" evidence="2">
    <location>
        <begin position="19"/>
        <end position="33"/>
    </location>
</feature>
<gene>
    <name evidence="4" type="ORF">CBR_g33971</name>
</gene>